<proteinExistence type="predicted"/>
<evidence type="ECO:0000313" key="2">
    <source>
        <dbReference type="Proteomes" id="UP001060085"/>
    </source>
</evidence>
<dbReference type="EMBL" id="CM044703">
    <property type="protein sequence ID" value="KAI5673436.1"/>
    <property type="molecule type" value="Genomic_DNA"/>
</dbReference>
<organism evidence="1 2">
    <name type="scientific">Catharanthus roseus</name>
    <name type="common">Madagascar periwinkle</name>
    <name type="synonym">Vinca rosea</name>
    <dbReference type="NCBI Taxonomy" id="4058"/>
    <lineage>
        <taxon>Eukaryota</taxon>
        <taxon>Viridiplantae</taxon>
        <taxon>Streptophyta</taxon>
        <taxon>Embryophyta</taxon>
        <taxon>Tracheophyta</taxon>
        <taxon>Spermatophyta</taxon>
        <taxon>Magnoliopsida</taxon>
        <taxon>eudicotyledons</taxon>
        <taxon>Gunneridae</taxon>
        <taxon>Pentapetalae</taxon>
        <taxon>asterids</taxon>
        <taxon>lamiids</taxon>
        <taxon>Gentianales</taxon>
        <taxon>Apocynaceae</taxon>
        <taxon>Rauvolfioideae</taxon>
        <taxon>Vinceae</taxon>
        <taxon>Catharanthinae</taxon>
        <taxon>Catharanthus</taxon>
    </lineage>
</organism>
<dbReference type="Proteomes" id="UP001060085">
    <property type="component" value="Linkage Group LG03"/>
</dbReference>
<comment type="caution">
    <text evidence="1">The sequence shown here is derived from an EMBL/GenBank/DDBJ whole genome shotgun (WGS) entry which is preliminary data.</text>
</comment>
<reference evidence="2" key="1">
    <citation type="journal article" date="2023" name="Nat. Plants">
        <title>Single-cell RNA sequencing provides a high-resolution roadmap for understanding the multicellular compartmentation of specialized metabolism.</title>
        <authorList>
            <person name="Sun S."/>
            <person name="Shen X."/>
            <person name="Li Y."/>
            <person name="Li Y."/>
            <person name="Wang S."/>
            <person name="Li R."/>
            <person name="Zhang H."/>
            <person name="Shen G."/>
            <person name="Guo B."/>
            <person name="Wei J."/>
            <person name="Xu J."/>
            <person name="St-Pierre B."/>
            <person name="Chen S."/>
            <person name="Sun C."/>
        </authorList>
    </citation>
    <scope>NUCLEOTIDE SEQUENCE [LARGE SCALE GENOMIC DNA]</scope>
</reference>
<accession>A0ACC0BLG5</accession>
<gene>
    <name evidence="1" type="ORF">M9H77_13800</name>
</gene>
<sequence length="106" mass="12050">MEYGSIKILNDEMKFDVINIGNLVRNKEQFVKRRQLLVGPNSANLKVHSNYDPLRFDKPGKYNSDASNRDGNDDYVAALALFVKEKAKEFGKRKSVKKIDCQGGKI</sequence>
<protein>
    <submittedName>
        <fullName evidence="1">Uncharacterized protein</fullName>
    </submittedName>
</protein>
<name>A0ACC0BLG5_CATRO</name>
<keyword evidence="2" id="KW-1185">Reference proteome</keyword>
<evidence type="ECO:0000313" key="1">
    <source>
        <dbReference type="EMBL" id="KAI5673436.1"/>
    </source>
</evidence>